<dbReference type="EMBL" id="DXBY01000089">
    <property type="protein sequence ID" value="HIZ35233.1"/>
    <property type="molecule type" value="Genomic_DNA"/>
</dbReference>
<evidence type="ECO:0000256" key="6">
    <source>
        <dbReference type="ARBA" id="ARBA00023136"/>
    </source>
</evidence>
<sequence length="111" mass="12499">MTWLYLACLLVALSAMVLLDLRWRLFLFDRPGRGLLTLAAGALLFLLADLVSIARGFYGRGQSPALSGIEISAHLPVEELVFIVFLCYLTMVLYGLVTRFLLPPRERSQQR</sequence>
<gene>
    <name evidence="9" type="ORF">H9815_05610</name>
</gene>
<dbReference type="GO" id="GO:0016020">
    <property type="term" value="C:membrane"/>
    <property type="evidence" value="ECO:0007669"/>
    <property type="project" value="UniProtKB-SubCell"/>
</dbReference>
<feature type="transmembrane region" description="Helical" evidence="8">
    <location>
        <begin position="80"/>
        <end position="102"/>
    </location>
</feature>
<keyword evidence="7" id="KW-0413">Isomerase</keyword>
<feature type="transmembrane region" description="Helical" evidence="8">
    <location>
        <begin position="35"/>
        <end position="58"/>
    </location>
</feature>
<dbReference type="GO" id="GO:0045436">
    <property type="term" value="F:lycopene beta cyclase activity"/>
    <property type="evidence" value="ECO:0007669"/>
    <property type="project" value="UniProtKB-ARBA"/>
</dbReference>
<evidence type="ECO:0000313" key="10">
    <source>
        <dbReference type="Proteomes" id="UP000824037"/>
    </source>
</evidence>
<dbReference type="Proteomes" id="UP000824037">
    <property type="component" value="Unassembled WGS sequence"/>
</dbReference>
<proteinExistence type="predicted"/>
<comment type="subcellular location">
    <subcellularLocation>
        <location evidence="1">Membrane</location>
        <topology evidence="1">Multi-pass membrane protein</topology>
    </subcellularLocation>
</comment>
<keyword evidence="6 8" id="KW-0472">Membrane</keyword>
<keyword evidence="5 8" id="KW-1133">Transmembrane helix</keyword>
<feature type="transmembrane region" description="Helical" evidence="8">
    <location>
        <begin position="6"/>
        <end position="23"/>
    </location>
</feature>
<dbReference type="GO" id="GO:0016872">
    <property type="term" value="F:intramolecular lyase activity"/>
    <property type="evidence" value="ECO:0007669"/>
    <property type="project" value="InterPro"/>
</dbReference>
<organism evidence="9 10">
    <name type="scientific">Candidatus Ruania gallistercoris</name>
    <dbReference type="NCBI Taxonomy" id="2838746"/>
    <lineage>
        <taxon>Bacteria</taxon>
        <taxon>Bacillati</taxon>
        <taxon>Actinomycetota</taxon>
        <taxon>Actinomycetes</taxon>
        <taxon>Micrococcales</taxon>
        <taxon>Ruaniaceae</taxon>
        <taxon>Ruania</taxon>
    </lineage>
</organism>
<evidence type="ECO:0000256" key="3">
    <source>
        <dbReference type="ARBA" id="ARBA00022692"/>
    </source>
</evidence>
<name>A0A9D2ECF9_9MICO</name>
<evidence type="ECO:0000256" key="8">
    <source>
        <dbReference type="SAM" id="Phobius"/>
    </source>
</evidence>
<dbReference type="InterPro" id="IPR017825">
    <property type="entry name" value="Lycopene_cyclase_dom"/>
</dbReference>
<evidence type="ECO:0000256" key="1">
    <source>
        <dbReference type="ARBA" id="ARBA00004141"/>
    </source>
</evidence>
<evidence type="ECO:0000256" key="4">
    <source>
        <dbReference type="ARBA" id="ARBA00022746"/>
    </source>
</evidence>
<keyword evidence="4" id="KW-0125">Carotenoid biosynthesis</keyword>
<dbReference type="AlphaFoldDB" id="A0A9D2ECF9"/>
<comment type="caution">
    <text evidence="9">The sequence shown here is derived from an EMBL/GenBank/DDBJ whole genome shotgun (WGS) entry which is preliminary data.</text>
</comment>
<evidence type="ECO:0000313" key="9">
    <source>
        <dbReference type="EMBL" id="HIZ35233.1"/>
    </source>
</evidence>
<protein>
    <submittedName>
        <fullName evidence="9">Lycopene cyclase domain-containing protein</fullName>
    </submittedName>
</protein>
<accession>A0A9D2ECF9</accession>
<evidence type="ECO:0000256" key="5">
    <source>
        <dbReference type="ARBA" id="ARBA00022989"/>
    </source>
</evidence>
<keyword evidence="3 8" id="KW-0812">Transmembrane</keyword>
<dbReference type="GO" id="GO:0016117">
    <property type="term" value="P:carotenoid biosynthetic process"/>
    <property type="evidence" value="ECO:0007669"/>
    <property type="project" value="UniProtKB-KW"/>
</dbReference>
<comment type="pathway">
    <text evidence="2">Carotenoid biosynthesis.</text>
</comment>
<evidence type="ECO:0000256" key="7">
    <source>
        <dbReference type="ARBA" id="ARBA00023235"/>
    </source>
</evidence>
<evidence type="ECO:0000256" key="2">
    <source>
        <dbReference type="ARBA" id="ARBA00004829"/>
    </source>
</evidence>
<reference evidence="9" key="2">
    <citation type="submission" date="2021-04" db="EMBL/GenBank/DDBJ databases">
        <authorList>
            <person name="Gilroy R."/>
        </authorList>
    </citation>
    <scope>NUCLEOTIDE SEQUENCE</scope>
    <source>
        <strain evidence="9">ChiGjej4B4-7305</strain>
    </source>
</reference>
<dbReference type="NCBIfam" id="TIGR03462">
    <property type="entry name" value="CarR_dom_SF"/>
    <property type="match status" value="1"/>
</dbReference>
<reference evidence="9" key="1">
    <citation type="journal article" date="2021" name="PeerJ">
        <title>Extensive microbial diversity within the chicken gut microbiome revealed by metagenomics and culture.</title>
        <authorList>
            <person name="Gilroy R."/>
            <person name="Ravi A."/>
            <person name="Getino M."/>
            <person name="Pursley I."/>
            <person name="Horton D.L."/>
            <person name="Alikhan N.F."/>
            <person name="Baker D."/>
            <person name="Gharbi K."/>
            <person name="Hall N."/>
            <person name="Watson M."/>
            <person name="Adriaenssens E.M."/>
            <person name="Foster-Nyarko E."/>
            <person name="Jarju S."/>
            <person name="Secka A."/>
            <person name="Antonio M."/>
            <person name="Oren A."/>
            <person name="Chaudhuri R.R."/>
            <person name="La Ragione R."/>
            <person name="Hildebrand F."/>
            <person name="Pallen M.J."/>
        </authorList>
    </citation>
    <scope>NUCLEOTIDE SEQUENCE</scope>
    <source>
        <strain evidence="9">ChiGjej4B4-7305</strain>
    </source>
</reference>